<dbReference type="Gene3D" id="1.20.1280.50">
    <property type="match status" value="1"/>
</dbReference>
<dbReference type="STRING" id="4155.A0A022QWT3"/>
<reference evidence="2 3" key="1">
    <citation type="journal article" date="2013" name="Proc. Natl. Acad. Sci. U.S.A.">
        <title>Fine-scale variation in meiotic recombination in Mimulus inferred from population shotgun sequencing.</title>
        <authorList>
            <person name="Hellsten U."/>
            <person name="Wright K.M."/>
            <person name="Jenkins J."/>
            <person name="Shu S."/>
            <person name="Yuan Y."/>
            <person name="Wessler S.R."/>
            <person name="Schmutz J."/>
            <person name="Willis J.H."/>
            <person name="Rokhsar D.S."/>
        </authorList>
    </citation>
    <scope>NUCLEOTIDE SEQUENCE [LARGE SCALE GENOMIC DNA]</scope>
    <source>
        <strain evidence="3">cv. DUN x IM62</strain>
    </source>
</reference>
<protein>
    <recommendedName>
        <fullName evidence="1">F-box domain-containing protein</fullName>
    </recommendedName>
</protein>
<dbReference type="EMBL" id="KI630880">
    <property type="protein sequence ID" value="EYU32044.1"/>
    <property type="molecule type" value="Genomic_DNA"/>
</dbReference>
<organism evidence="2 3">
    <name type="scientific">Erythranthe guttata</name>
    <name type="common">Yellow monkey flower</name>
    <name type="synonym">Mimulus guttatus</name>
    <dbReference type="NCBI Taxonomy" id="4155"/>
    <lineage>
        <taxon>Eukaryota</taxon>
        <taxon>Viridiplantae</taxon>
        <taxon>Streptophyta</taxon>
        <taxon>Embryophyta</taxon>
        <taxon>Tracheophyta</taxon>
        <taxon>Spermatophyta</taxon>
        <taxon>Magnoliopsida</taxon>
        <taxon>eudicotyledons</taxon>
        <taxon>Gunneridae</taxon>
        <taxon>Pentapetalae</taxon>
        <taxon>asterids</taxon>
        <taxon>lamiids</taxon>
        <taxon>Lamiales</taxon>
        <taxon>Phrymaceae</taxon>
        <taxon>Erythranthe</taxon>
    </lineage>
</organism>
<sequence>MDGHKRFYTGFDYTGFDFLQLIDEELSIYIMSFLDDQADLVRAGAVSRYWRQFVTANGLAKRLRLKKMLQYSKVAAISDASGRKNKLVEPKEREIIERNQKVYSSLMEAVTKSKVTPRDCIDLAISASSTNDSKRSRENTLDPTDRYNRENCYWGSKGQRSRDGHETLIYKLKPGILVITEIDIQPFQDFSQRGSPIFSAKSVRFRIGHMKIGVEVDEDISRLTGNYPIDHWFAWTYTSPEFPMIQENSLQPFKLPEPVLCSRAYLQIELMGRVQQNPNGLYHICVCYVRVMGRTLSPAFEIEMVEPNGNTVLKYYPDKLNSVMENDGPVVKGIHPFWLSASVLSPPSRELGPTESFIKGFSKYLPGNFYLSS</sequence>
<dbReference type="AlphaFoldDB" id="A0A022QWT3"/>
<dbReference type="InterPro" id="IPR001810">
    <property type="entry name" value="F-box_dom"/>
</dbReference>
<accession>A0A022QWT3</accession>
<proteinExistence type="predicted"/>
<dbReference type="PANTHER" id="PTHR39741">
    <property type="entry name" value="F-BOX DOMAIN CONTAINING PROTEIN, EXPRESSED"/>
    <property type="match status" value="1"/>
</dbReference>
<gene>
    <name evidence="2" type="ORF">MIMGU_mgv1a008468mg</name>
</gene>
<dbReference type="KEGG" id="egt:105964033"/>
<dbReference type="OrthoDB" id="63379at2759"/>
<dbReference type="eggNOG" id="ENOG502QRFZ">
    <property type="taxonomic scope" value="Eukaryota"/>
</dbReference>
<evidence type="ECO:0000313" key="3">
    <source>
        <dbReference type="Proteomes" id="UP000030748"/>
    </source>
</evidence>
<dbReference type="InterPro" id="IPR055336">
    <property type="entry name" value="At4g00755-like"/>
</dbReference>
<evidence type="ECO:0000259" key="1">
    <source>
        <dbReference type="Pfam" id="PF12937"/>
    </source>
</evidence>
<dbReference type="OMA" id="WEIHERD"/>
<dbReference type="PhylomeDB" id="A0A022QWT3"/>
<dbReference type="Pfam" id="PF12937">
    <property type="entry name" value="F-box-like"/>
    <property type="match status" value="1"/>
</dbReference>
<name>A0A022QWT3_ERYGU</name>
<feature type="domain" description="F-box" evidence="1">
    <location>
        <begin position="24"/>
        <end position="65"/>
    </location>
</feature>
<dbReference type="SUPFAM" id="SSF81383">
    <property type="entry name" value="F-box domain"/>
    <property type="match status" value="1"/>
</dbReference>
<dbReference type="PANTHER" id="PTHR39741:SF14">
    <property type="entry name" value="F-BOX DOMAIN-CONTAINING PROTEIN"/>
    <property type="match status" value="1"/>
</dbReference>
<evidence type="ECO:0000313" key="2">
    <source>
        <dbReference type="EMBL" id="EYU32044.1"/>
    </source>
</evidence>
<keyword evidence="3" id="KW-1185">Reference proteome</keyword>
<dbReference type="InterPro" id="IPR036047">
    <property type="entry name" value="F-box-like_dom_sf"/>
</dbReference>
<dbReference type="Proteomes" id="UP000030748">
    <property type="component" value="Unassembled WGS sequence"/>
</dbReference>